<dbReference type="STRING" id="442341.SAMN04487959_12925"/>
<gene>
    <name evidence="2" type="ORF">SAMN04487959_12925</name>
</gene>
<accession>A0A1I3GC30</accession>
<reference evidence="2 3" key="1">
    <citation type="submission" date="2016-10" db="EMBL/GenBank/DDBJ databases">
        <authorList>
            <person name="de Groot N.N."/>
        </authorList>
    </citation>
    <scope>NUCLEOTIDE SEQUENCE [LARGE SCALE GENOMIC DNA]</scope>
    <source>
        <strain evidence="2 3">CGMCC 1.6848</strain>
    </source>
</reference>
<feature type="region of interest" description="Disordered" evidence="1">
    <location>
        <begin position="1"/>
        <end position="22"/>
    </location>
</feature>
<protein>
    <submittedName>
        <fullName evidence="2">Uncharacterized protein</fullName>
    </submittedName>
</protein>
<sequence length="74" mass="8212">MDPTPPEPGTASLRADATPDADDPYLPLPLWITRATLGKPSPMKWSETTGSIPSRLTQSAASWMRFLKWKAMNR</sequence>
<proteinExistence type="predicted"/>
<organism evidence="2 3">
    <name type="scientific">Modicisalibacter xianhensis</name>
    <dbReference type="NCBI Taxonomy" id="442341"/>
    <lineage>
        <taxon>Bacteria</taxon>
        <taxon>Pseudomonadati</taxon>
        <taxon>Pseudomonadota</taxon>
        <taxon>Gammaproteobacteria</taxon>
        <taxon>Oceanospirillales</taxon>
        <taxon>Halomonadaceae</taxon>
        <taxon>Modicisalibacter</taxon>
    </lineage>
</organism>
<feature type="compositionally biased region" description="Low complexity" evidence="1">
    <location>
        <begin position="13"/>
        <end position="22"/>
    </location>
</feature>
<evidence type="ECO:0000313" key="2">
    <source>
        <dbReference type="EMBL" id="SFI20977.1"/>
    </source>
</evidence>
<name>A0A1I3GC30_9GAMM</name>
<dbReference type="Proteomes" id="UP000199040">
    <property type="component" value="Unassembled WGS sequence"/>
</dbReference>
<evidence type="ECO:0000313" key="3">
    <source>
        <dbReference type="Proteomes" id="UP000199040"/>
    </source>
</evidence>
<keyword evidence="3" id="KW-1185">Reference proteome</keyword>
<dbReference type="AlphaFoldDB" id="A0A1I3GC30"/>
<evidence type="ECO:0000256" key="1">
    <source>
        <dbReference type="SAM" id="MobiDB-lite"/>
    </source>
</evidence>
<dbReference type="EMBL" id="FOPY01000029">
    <property type="protein sequence ID" value="SFI20977.1"/>
    <property type="molecule type" value="Genomic_DNA"/>
</dbReference>